<dbReference type="Proteomes" id="UP000548476">
    <property type="component" value="Unassembled WGS sequence"/>
</dbReference>
<name>A0A841FME0_9ACTN</name>
<feature type="domain" description="HTH crp-type" evidence="5">
    <location>
        <begin position="261"/>
        <end position="309"/>
    </location>
</feature>
<organism evidence="6 7">
    <name type="scientific">Phytomonospora endophytica</name>
    <dbReference type="NCBI Taxonomy" id="714109"/>
    <lineage>
        <taxon>Bacteria</taxon>
        <taxon>Bacillati</taxon>
        <taxon>Actinomycetota</taxon>
        <taxon>Actinomycetes</taxon>
        <taxon>Micromonosporales</taxon>
        <taxon>Micromonosporaceae</taxon>
        <taxon>Phytomonospora</taxon>
    </lineage>
</organism>
<dbReference type="InterPro" id="IPR011991">
    <property type="entry name" value="ArsR-like_HTH"/>
</dbReference>
<dbReference type="InterPro" id="IPR051011">
    <property type="entry name" value="Metal_resp_trans_reg"/>
</dbReference>
<comment type="caution">
    <text evidence="6">The sequence shown here is derived from an EMBL/GenBank/DDBJ whole genome shotgun (WGS) entry which is preliminary data.</text>
</comment>
<dbReference type="GO" id="GO:0003677">
    <property type="term" value="F:DNA binding"/>
    <property type="evidence" value="ECO:0007669"/>
    <property type="project" value="UniProtKB-KW"/>
</dbReference>
<keyword evidence="1" id="KW-0805">Transcription regulation</keyword>
<evidence type="ECO:0000313" key="6">
    <source>
        <dbReference type="EMBL" id="MBB6037024.1"/>
    </source>
</evidence>
<keyword evidence="7" id="KW-1185">Reference proteome</keyword>
<feature type="domain" description="HTH arsR-type" evidence="4">
    <location>
        <begin position="248"/>
        <end position="324"/>
    </location>
</feature>
<dbReference type="InterPro" id="IPR036390">
    <property type="entry name" value="WH_DNA-bd_sf"/>
</dbReference>
<evidence type="ECO:0000259" key="4">
    <source>
        <dbReference type="SMART" id="SM00418"/>
    </source>
</evidence>
<evidence type="ECO:0000256" key="1">
    <source>
        <dbReference type="ARBA" id="ARBA00023015"/>
    </source>
</evidence>
<accession>A0A841FME0</accession>
<evidence type="ECO:0000256" key="2">
    <source>
        <dbReference type="ARBA" id="ARBA00023125"/>
    </source>
</evidence>
<dbReference type="InterPro" id="IPR036388">
    <property type="entry name" value="WH-like_DNA-bd_sf"/>
</dbReference>
<dbReference type="CDD" id="cd00090">
    <property type="entry name" value="HTH_ARSR"/>
    <property type="match status" value="1"/>
</dbReference>
<dbReference type="Pfam" id="PF01022">
    <property type="entry name" value="HTH_5"/>
    <property type="match status" value="1"/>
</dbReference>
<dbReference type="SUPFAM" id="SSF46785">
    <property type="entry name" value="Winged helix' DNA-binding domain"/>
    <property type="match status" value="1"/>
</dbReference>
<keyword evidence="2" id="KW-0238">DNA-binding</keyword>
<dbReference type="SMART" id="SM00419">
    <property type="entry name" value="HTH_CRP"/>
    <property type="match status" value="1"/>
</dbReference>
<dbReference type="PANTHER" id="PTHR43132">
    <property type="entry name" value="ARSENICAL RESISTANCE OPERON REPRESSOR ARSR-RELATED"/>
    <property type="match status" value="1"/>
</dbReference>
<reference evidence="6 7" key="1">
    <citation type="submission" date="2020-08" db="EMBL/GenBank/DDBJ databases">
        <title>Genomic Encyclopedia of Type Strains, Phase IV (KMG-IV): sequencing the most valuable type-strain genomes for metagenomic binning, comparative biology and taxonomic classification.</title>
        <authorList>
            <person name="Goeker M."/>
        </authorList>
    </citation>
    <scope>NUCLEOTIDE SEQUENCE [LARGE SCALE GENOMIC DNA]</scope>
    <source>
        <strain evidence="6 7">YIM 65646</strain>
    </source>
</reference>
<evidence type="ECO:0008006" key="8">
    <source>
        <dbReference type="Google" id="ProtNLM"/>
    </source>
</evidence>
<sequence>MLTIEFSVARMRFALSCLWEAMSAYHVLQGPEGHTVLHLWARAVRPALDAAGLRPGGDSLLAGLIPPGPTYTPDFLTPPPTSLAPDLDAELDVLRATPHEVVRAEIGRLAWDPTPSVRAMAADPDAGLARVAGELRTLWDIAIAPHWRRMRALLEAEVFHRARVLAAEGAVGLLNSLHERVGWEENTLSIAHKWCSDDATLSANGLLLVPTVFVWPAVRTVASPDNPQLAYPPRGVGTLWETPGEAPAALAAVLGKGRARLLVELSSPASTTDLAQRTGMTPGGVSQHLRVLREAGLITPHRLGHSVLNIRTPAADTLLGAAAG</sequence>
<gene>
    <name evidence="6" type="ORF">HNR73_004897</name>
</gene>
<dbReference type="InterPro" id="IPR012318">
    <property type="entry name" value="HTH_CRP"/>
</dbReference>
<evidence type="ECO:0000259" key="5">
    <source>
        <dbReference type="SMART" id="SM00419"/>
    </source>
</evidence>
<dbReference type="PANTHER" id="PTHR43132:SF6">
    <property type="entry name" value="HTH-TYPE TRANSCRIPTIONAL REPRESSOR CZRA"/>
    <property type="match status" value="1"/>
</dbReference>
<evidence type="ECO:0000313" key="7">
    <source>
        <dbReference type="Proteomes" id="UP000548476"/>
    </source>
</evidence>
<dbReference type="Pfam" id="PF19361">
    <property type="entry name" value="DUF5937"/>
    <property type="match status" value="1"/>
</dbReference>
<dbReference type="AlphaFoldDB" id="A0A841FME0"/>
<dbReference type="Gene3D" id="1.10.10.10">
    <property type="entry name" value="Winged helix-like DNA-binding domain superfamily/Winged helix DNA-binding domain"/>
    <property type="match status" value="1"/>
</dbReference>
<dbReference type="GO" id="GO:0003700">
    <property type="term" value="F:DNA-binding transcription factor activity"/>
    <property type="evidence" value="ECO:0007669"/>
    <property type="project" value="InterPro"/>
</dbReference>
<keyword evidence="3" id="KW-0804">Transcription</keyword>
<dbReference type="EMBL" id="JACHGT010000011">
    <property type="protein sequence ID" value="MBB6037024.1"/>
    <property type="molecule type" value="Genomic_DNA"/>
</dbReference>
<proteinExistence type="predicted"/>
<dbReference type="InterPro" id="IPR001845">
    <property type="entry name" value="HTH_ArsR_DNA-bd_dom"/>
</dbReference>
<evidence type="ECO:0000256" key="3">
    <source>
        <dbReference type="ARBA" id="ARBA00023163"/>
    </source>
</evidence>
<protein>
    <recommendedName>
        <fullName evidence="8">ArsR family transcriptional regulator</fullName>
    </recommendedName>
</protein>
<dbReference type="InterPro" id="IPR045981">
    <property type="entry name" value="DUF5937"/>
</dbReference>
<dbReference type="SMART" id="SM00418">
    <property type="entry name" value="HTH_ARSR"/>
    <property type="match status" value="1"/>
</dbReference>
<dbReference type="RefSeq" id="WP_203686718.1">
    <property type="nucleotide sequence ID" value="NZ_BONT01000072.1"/>
</dbReference>